<comment type="caution">
    <text evidence="1">The sequence shown here is derived from an EMBL/GenBank/DDBJ whole genome shotgun (WGS) entry which is preliminary data.</text>
</comment>
<protein>
    <recommendedName>
        <fullName evidence="3">Tc1-like transposase DDE domain-containing protein</fullName>
    </recommendedName>
</protein>
<evidence type="ECO:0000313" key="1">
    <source>
        <dbReference type="EMBL" id="OBZ66756.1"/>
    </source>
</evidence>
<dbReference type="AlphaFoldDB" id="A0A1C7LRF4"/>
<evidence type="ECO:0000313" key="2">
    <source>
        <dbReference type="Proteomes" id="UP000092993"/>
    </source>
</evidence>
<keyword evidence="2" id="KW-1185">Reference proteome</keyword>
<dbReference type="PANTHER" id="PTHR35871:SF1">
    <property type="entry name" value="CXC1-LIKE CYSTEINE CLUSTER ASSOCIATED WITH KDZ TRANSPOSASES DOMAIN-CONTAINING PROTEIN"/>
    <property type="match status" value="1"/>
</dbReference>
<organism evidence="1 2">
    <name type="scientific">Grifola frondosa</name>
    <name type="common">Maitake</name>
    <name type="synonym">Polyporus frondosus</name>
    <dbReference type="NCBI Taxonomy" id="5627"/>
    <lineage>
        <taxon>Eukaryota</taxon>
        <taxon>Fungi</taxon>
        <taxon>Dikarya</taxon>
        <taxon>Basidiomycota</taxon>
        <taxon>Agaricomycotina</taxon>
        <taxon>Agaricomycetes</taxon>
        <taxon>Polyporales</taxon>
        <taxon>Grifolaceae</taxon>
        <taxon>Grifola</taxon>
    </lineage>
</organism>
<dbReference type="Proteomes" id="UP000092993">
    <property type="component" value="Unassembled WGS sequence"/>
</dbReference>
<dbReference type="EMBL" id="LUGG01000027">
    <property type="protein sequence ID" value="OBZ66756.1"/>
    <property type="molecule type" value="Genomic_DNA"/>
</dbReference>
<evidence type="ECO:0008006" key="3">
    <source>
        <dbReference type="Google" id="ProtNLM"/>
    </source>
</evidence>
<reference evidence="1 2" key="1">
    <citation type="submission" date="2016-03" db="EMBL/GenBank/DDBJ databases">
        <title>Whole genome sequencing of Grifola frondosa 9006-11.</title>
        <authorList>
            <person name="Min B."/>
            <person name="Park H."/>
            <person name="Kim J.-G."/>
            <person name="Cho H."/>
            <person name="Oh Y.-L."/>
            <person name="Kong W.-S."/>
            <person name="Choi I.-G."/>
        </authorList>
    </citation>
    <scope>NUCLEOTIDE SEQUENCE [LARGE SCALE GENOMIC DNA]</scope>
    <source>
        <strain evidence="1 2">9006-11</strain>
    </source>
</reference>
<accession>A0A1C7LRF4</accession>
<name>A0A1C7LRF4_GRIFR</name>
<dbReference type="GO" id="GO:0003676">
    <property type="term" value="F:nucleic acid binding"/>
    <property type="evidence" value="ECO:0007669"/>
    <property type="project" value="InterPro"/>
</dbReference>
<dbReference type="OrthoDB" id="2794244at2759"/>
<dbReference type="InterPro" id="IPR036397">
    <property type="entry name" value="RNaseH_sf"/>
</dbReference>
<dbReference type="PANTHER" id="PTHR35871">
    <property type="entry name" value="EXPRESSED PROTEIN"/>
    <property type="match status" value="1"/>
</dbReference>
<dbReference type="Gene3D" id="3.30.420.10">
    <property type="entry name" value="Ribonuclease H-like superfamily/Ribonuclease H"/>
    <property type="match status" value="1"/>
</dbReference>
<dbReference type="STRING" id="5627.A0A1C7LRF4"/>
<sequence>MKAVLMERVSVWDMLCEKVGGEQKVVGKCKLCRMSQAKKDALRRIELAEMAGQENQLEDSILEQAAAGDADSQDEWCCLYRVVSLQEDFVNEKPMLQHYIESRGHICLFLPKFHCELNPIEMLWGYGKYRYRLAANGKFATARELVPQCLDMADTLTIRRFFRKTWRYMDAYRKGLDARQAAFAVKKYKSHRKTTDNTSNFRLTYTQCFHLVCPTDYNPFYAQCLPTGDFACVYSCAPVGFMLVVPISTHTLRISIGIHSGEGSLQWHHEVVLFMLRLPLHPIPSHLRLRASPAVFLAPRTPYLLCHPIPSYVIINIYLDLPLFSPFLEKVGHCNSIDLHRFTVQVIVDDRVDPGHMASNTDNFHWIPPSSALHPTLDVARYLLGAERATLFNIYVIGAASASSSQTHSLRYNADADGEIERRDNVDMWTECTVLLQSVFLDNSVALYGSHSFTSLRGSLIRAPTQISHHILPVTSSFLSRHHSVYLSLRLWTSGPPMMHR</sequence>
<proteinExistence type="predicted"/>
<gene>
    <name evidence="1" type="ORF">A0H81_13220</name>
</gene>